<dbReference type="GO" id="GO:0110031">
    <property type="term" value="P:negative regulation of G2/MI transition of meiotic cell cycle"/>
    <property type="evidence" value="ECO:0007669"/>
    <property type="project" value="TreeGrafter"/>
</dbReference>
<proteinExistence type="inferred from homology"/>
<evidence type="ECO:0000256" key="6">
    <source>
        <dbReference type="ARBA" id="ARBA00022777"/>
    </source>
</evidence>
<dbReference type="PROSITE" id="PS00107">
    <property type="entry name" value="PROTEIN_KINASE_ATP"/>
    <property type="match status" value="1"/>
</dbReference>
<evidence type="ECO:0000256" key="7">
    <source>
        <dbReference type="ARBA" id="ARBA00022840"/>
    </source>
</evidence>
<feature type="domain" description="Protein kinase" evidence="16">
    <location>
        <begin position="63"/>
        <end position="312"/>
    </location>
</feature>
<keyword evidence="9" id="KW-0131">Cell cycle</keyword>
<name>A0A4U5PEV1_STECR</name>
<protein>
    <recommendedName>
        <fullName evidence="1">non-specific serine/threonine protein kinase</fullName>
        <ecNumber evidence="1">2.7.11.1</ecNumber>
    </recommendedName>
</protein>
<dbReference type="OrthoDB" id="5337378at2759"/>
<evidence type="ECO:0000256" key="8">
    <source>
        <dbReference type="ARBA" id="ARBA00022842"/>
    </source>
</evidence>
<keyword evidence="7 13" id="KW-0067">ATP-binding</keyword>
<keyword evidence="6" id="KW-0418">Kinase</keyword>
<dbReference type="GO" id="GO:0046872">
    <property type="term" value="F:metal ion binding"/>
    <property type="evidence" value="ECO:0007669"/>
    <property type="project" value="UniProtKB-KW"/>
</dbReference>
<sequence>MNTNSLLFSAPPALNPARQSYRAHNRDITTLQFLRTGDATDEILNNSSHFDANQRIPYLMQCFDIGVVLGGGSFGVVVEATCKASGRKFAIKRSKEAFRSPSDRHFKMKELRRFEMISPHANVLDLKDAWQEDRHLYIQTEFCVSTLSVFCRSDLFTKPVLYYCSQDVTTAVDHVHKHGLIHVDIKPENVLVTEQGICKLADFGASYIPQEDKDLWEDGDCRYLSHDLLNNAPTTMSDVFSLGMTLFEIASRVALPKNNEEWRALRTDGYIETILRDLCPEMAEMIGAAVRNEPQARATTAQLLEALNHLCNAYPRSELAWQWNPPHTPLPPGLRAPLPGVQEEPILATPPTTPPREGYATPDYYIVTPRQTQSERKPIRPLRFKFDD</sequence>
<dbReference type="Gene3D" id="3.30.200.20">
    <property type="entry name" value="Phosphorylase Kinase, domain 1"/>
    <property type="match status" value="1"/>
</dbReference>
<comment type="caution">
    <text evidence="17">The sequence shown here is derived from an EMBL/GenBank/DDBJ whole genome shotgun (WGS) entry which is preliminary data.</text>
</comment>
<evidence type="ECO:0000256" key="5">
    <source>
        <dbReference type="ARBA" id="ARBA00022741"/>
    </source>
</evidence>
<keyword evidence="5 13" id="KW-0547">Nucleotide-binding</keyword>
<dbReference type="PROSITE" id="PS00108">
    <property type="entry name" value="PROTEIN_KINASE_ST"/>
    <property type="match status" value="1"/>
</dbReference>
<dbReference type="Pfam" id="PF00069">
    <property type="entry name" value="Pkinase"/>
    <property type="match status" value="1"/>
</dbReference>
<dbReference type="GO" id="GO:0004674">
    <property type="term" value="F:protein serine/threonine kinase activity"/>
    <property type="evidence" value="ECO:0007669"/>
    <property type="project" value="UniProtKB-KW"/>
</dbReference>
<dbReference type="InterPro" id="IPR000719">
    <property type="entry name" value="Prot_kinase_dom"/>
</dbReference>
<dbReference type="Gene3D" id="1.10.510.10">
    <property type="entry name" value="Transferase(Phosphotransferase) domain 1"/>
    <property type="match status" value="1"/>
</dbReference>
<feature type="region of interest" description="Disordered" evidence="15">
    <location>
        <begin position="369"/>
        <end position="388"/>
    </location>
</feature>
<keyword evidence="8" id="KW-0460">Magnesium</keyword>
<evidence type="ECO:0000256" key="2">
    <source>
        <dbReference type="ARBA" id="ARBA00022527"/>
    </source>
</evidence>
<dbReference type="GO" id="GO:0051321">
    <property type="term" value="P:meiotic cell cycle"/>
    <property type="evidence" value="ECO:0007669"/>
    <property type="project" value="TreeGrafter"/>
</dbReference>
<dbReference type="SMART" id="SM00220">
    <property type="entry name" value="S_TKc"/>
    <property type="match status" value="1"/>
</dbReference>
<feature type="binding site" evidence="13">
    <location>
        <position position="92"/>
    </location>
    <ligand>
        <name>ATP</name>
        <dbReference type="ChEBI" id="CHEBI:30616"/>
    </ligand>
</feature>
<evidence type="ECO:0000259" key="16">
    <source>
        <dbReference type="PROSITE" id="PS50011"/>
    </source>
</evidence>
<evidence type="ECO:0000256" key="1">
    <source>
        <dbReference type="ARBA" id="ARBA00012513"/>
    </source>
</evidence>
<dbReference type="GO" id="GO:0005737">
    <property type="term" value="C:cytoplasm"/>
    <property type="evidence" value="ECO:0007669"/>
    <property type="project" value="TreeGrafter"/>
</dbReference>
<dbReference type="SUPFAM" id="SSF56112">
    <property type="entry name" value="Protein kinase-like (PK-like)"/>
    <property type="match status" value="1"/>
</dbReference>
<dbReference type="InterPro" id="IPR008271">
    <property type="entry name" value="Ser/Thr_kinase_AS"/>
</dbReference>
<comment type="catalytic activity">
    <reaction evidence="11">
        <text>L-threonyl-[protein] + ATP = O-phospho-L-threonyl-[protein] + ADP + H(+)</text>
        <dbReference type="Rhea" id="RHEA:46608"/>
        <dbReference type="Rhea" id="RHEA-COMP:11060"/>
        <dbReference type="Rhea" id="RHEA-COMP:11605"/>
        <dbReference type="ChEBI" id="CHEBI:15378"/>
        <dbReference type="ChEBI" id="CHEBI:30013"/>
        <dbReference type="ChEBI" id="CHEBI:30616"/>
        <dbReference type="ChEBI" id="CHEBI:61977"/>
        <dbReference type="ChEBI" id="CHEBI:456216"/>
        <dbReference type="EC" id="2.7.11.1"/>
    </reaction>
</comment>
<dbReference type="PANTHER" id="PTHR11042:SF183">
    <property type="entry name" value="MEMBRANE-ASSOCIATED TYROSINE- AND THREONINE-SPECIFIC CDC2-INHIBITORY KINASE"/>
    <property type="match status" value="1"/>
</dbReference>
<evidence type="ECO:0000256" key="15">
    <source>
        <dbReference type="SAM" id="MobiDB-lite"/>
    </source>
</evidence>
<organism evidence="17 18">
    <name type="scientific">Steinernema carpocapsae</name>
    <name type="common">Entomopathogenic nematode</name>
    <dbReference type="NCBI Taxonomy" id="34508"/>
    <lineage>
        <taxon>Eukaryota</taxon>
        <taxon>Metazoa</taxon>
        <taxon>Ecdysozoa</taxon>
        <taxon>Nematoda</taxon>
        <taxon>Chromadorea</taxon>
        <taxon>Rhabditida</taxon>
        <taxon>Tylenchina</taxon>
        <taxon>Panagrolaimomorpha</taxon>
        <taxon>Strongyloidoidea</taxon>
        <taxon>Steinernematidae</taxon>
        <taxon>Steinernema</taxon>
    </lineage>
</organism>
<dbReference type="PROSITE" id="PS50011">
    <property type="entry name" value="PROTEIN_KINASE_DOM"/>
    <property type="match status" value="1"/>
</dbReference>
<dbReference type="InterPro" id="IPR017441">
    <property type="entry name" value="Protein_kinase_ATP_BS"/>
</dbReference>
<dbReference type="STRING" id="34508.A0A4U5PEV1"/>
<evidence type="ECO:0000256" key="10">
    <source>
        <dbReference type="ARBA" id="ARBA00037982"/>
    </source>
</evidence>
<keyword evidence="3" id="KW-0808">Transferase</keyword>
<dbReference type="Proteomes" id="UP000298663">
    <property type="component" value="Unassembled WGS sequence"/>
</dbReference>
<feature type="compositionally biased region" description="Basic and acidic residues" evidence="15">
    <location>
        <begin position="373"/>
        <end position="388"/>
    </location>
</feature>
<evidence type="ECO:0000256" key="14">
    <source>
        <dbReference type="RuleBase" id="RU000304"/>
    </source>
</evidence>
<evidence type="ECO:0000256" key="13">
    <source>
        <dbReference type="PROSITE-ProRule" id="PRU10141"/>
    </source>
</evidence>
<keyword evidence="18" id="KW-1185">Reference proteome</keyword>
<keyword evidence="4" id="KW-0479">Metal-binding</keyword>
<evidence type="ECO:0000256" key="4">
    <source>
        <dbReference type="ARBA" id="ARBA00022723"/>
    </source>
</evidence>
<evidence type="ECO:0000256" key="3">
    <source>
        <dbReference type="ARBA" id="ARBA00022679"/>
    </source>
</evidence>
<evidence type="ECO:0000313" key="18">
    <source>
        <dbReference type="Proteomes" id="UP000298663"/>
    </source>
</evidence>
<dbReference type="GO" id="GO:0005524">
    <property type="term" value="F:ATP binding"/>
    <property type="evidence" value="ECO:0007669"/>
    <property type="project" value="UniProtKB-UniRule"/>
</dbReference>
<dbReference type="EMBL" id="AZBU02000002">
    <property type="protein sequence ID" value="TKR95049.1"/>
    <property type="molecule type" value="Genomic_DNA"/>
</dbReference>
<accession>A0A4U5PEV1</accession>
<reference evidence="17 18" key="2">
    <citation type="journal article" date="2019" name="G3 (Bethesda)">
        <title>Hybrid Assembly of the Genome of the Entomopathogenic Nematode Steinernema carpocapsae Identifies the X-Chromosome.</title>
        <authorList>
            <person name="Serra L."/>
            <person name="Macchietto M."/>
            <person name="Macias-Munoz A."/>
            <person name="McGill C.J."/>
            <person name="Rodriguez I.M."/>
            <person name="Rodriguez B."/>
            <person name="Murad R."/>
            <person name="Mortazavi A."/>
        </authorList>
    </citation>
    <scope>NUCLEOTIDE SEQUENCE [LARGE SCALE GENOMIC DNA]</scope>
    <source>
        <strain evidence="17 18">ALL</strain>
    </source>
</reference>
<evidence type="ECO:0000256" key="9">
    <source>
        <dbReference type="ARBA" id="ARBA00023306"/>
    </source>
</evidence>
<evidence type="ECO:0000313" key="17">
    <source>
        <dbReference type="EMBL" id="TKR95049.1"/>
    </source>
</evidence>
<comment type="catalytic activity">
    <reaction evidence="12">
        <text>L-seryl-[protein] + ATP = O-phospho-L-seryl-[protein] + ADP + H(+)</text>
        <dbReference type="Rhea" id="RHEA:17989"/>
        <dbReference type="Rhea" id="RHEA-COMP:9863"/>
        <dbReference type="Rhea" id="RHEA-COMP:11604"/>
        <dbReference type="ChEBI" id="CHEBI:15378"/>
        <dbReference type="ChEBI" id="CHEBI:29999"/>
        <dbReference type="ChEBI" id="CHEBI:30616"/>
        <dbReference type="ChEBI" id="CHEBI:83421"/>
        <dbReference type="ChEBI" id="CHEBI:456216"/>
        <dbReference type="EC" id="2.7.11.1"/>
    </reaction>
</comment>
<keyword evidence="2 14" id="KW-0723">Serine/threonine-protein kinase</keyword>
<dbReference type="GO" id="GO:0005634">
    <property type="term" value="C:nucleus"/>
    <property type="evidence" value="ECO:0007669"/>
    <property type="project" value="TreeGrafter"/>
</dbReference>
<evidence type="ECO:0000256" key="11">
    <source>
        <dbReference type="ARBA" id="ARBA00047899"/>
    </source>
</evidence>
<dbReference type="InterPro" id="IPR011009">
    <property type="entry name" value="Kinase-like_dom_sf"/>
</dbReference>
<comment type="similarity">
    <text evidence="10">Belongs to the protein kinase superfamily. Ser/Thr protein kinase family. GCN2 subfamily.</text>
</comment>
<reference evidence="17 18" key="1">
    <citation type="journal article" date="2015" name="Genome Biol.">
        <title>Comparative genomics of Steinernema reveals deeply conserved gene regulatory networks.</title>
        <authorList>
            <person name="Dillman A.R."/>
            <person name="Macchietto M."/>
            <person name="Porter C.F."/>
            <person name="Rogers A."/>
            <person name="Williams B."/>
            <person name="Antoshechkin I."/>
            <person name="Lee M.M."/>
            <person name="Goodwin Z."/>
            <person name="Lu X."/>
            <person name="Lewis E.E."/>
            <person name="Goodrich-Blair H."/>
            <person name="Stock S.P."/>
            <person name="Adams B.J."/>
            <person name="Sternberg P.W."/>
            <person name="Mortazavi A."/>
        </authorList>
    </citation>
    <scope>NUCLEOTIDE SEQUENCE [LARGE SCALE GENOMIC DNA]</scope>
    <source>
        <strain evidence="17 18">ALL</strain>
    </source>
</reference>
<dbReference type="EC" id="2.7.11.1" evidence="1"/>
<evidence type="ECO:0000256" key="12">
    <source>
        <dbReference type="ARBA" id="ARBA00048679"/>
    </source>
</evidence>
<dbReference type="InterPro" id="IPR050339">
    <property type="entry name" value="CC_SR_Kinase"/>
</dbReference>
<dbReference type="PANTHER" id="PTHR11042">
    <property type="entry name" value="EUKARYOTIC TRANSLATION INITIATION FACTOR 2-ALPHA KINASE EIF2-ALPHA KINASE -RELATED"/>
    <property type="match status" value="1"/>
</dbReference>
<gene>
    <name evidence="17" type="ORF">L596_009269</name>
</gene>
<dbReference type="AlphaFoldDB" id="A0A4U5PEV1"/>